<dbReference type="AlphaFoldDB" id="A0A4R3LFC9"/>
<dbReference type="Pfam" id="PF10014">
    <property type="entry name" value="2OG-Fe_Oxy_2"/>
    <property type="match status" value="1"/>
</dbReference>
<evidence type="ECO:0008006" key="3">
    <source>
        <dbReference type="Google" id="ProtNLM"/>
    </source>
</evidence>
<evidence type="ECO:0000313" key="1">
    <source>
        <dbReference type="EMBL" id="TCS98155.1"/>
    </source>
</evidence>
<dbReference type="OrthoDB" id="6681382at2"/>
<protein>
    <recommendedName>
        <fullName evidence="3">2OG-Fe dioxygenase family protein</fullName>
    </recommendedName>
</protein>
<dbReference type="GO" id="GO:0051213">
    <property type="term" value="F:dioxygenase activity"/>
    <property type="evidence" value="ECO:0007669"/>
    <property type="project" value="InterPro"/>
</dbReference>
<keyword evidence="2" id="KW-1185">Reference proteome</keyword>
<name>A0A4R3LFC9_9GAMM</name>
<reference evidence="1 2" key="1">
    <citation type="submission" date="2019-03" db="EMBL/GenBank/DDBJ databases">
        <title>Genomic Encyclopedia of Type Strains, Phase IV (KMG-IV): sequencing the most valuable type-strain genomes for metagenomic binning, comparative biology and taxonomic classification.</title>
        <authorList>
            <person name="Goeker M."/>
        </authorList>
    </citation>
    <scope>NUCLEOTIDE SEQUENCE [LARGE SCALE GENOMIC DNA]</scope>
    <source>
        <strain evidence="1 2">DSM 21944</strain>
    </source>
</reference>
<dbReference type="Proteomes" id="UP000294599">
    <property type="component" value="Unassembled WGS sequence"/>
</dbReference>
<dbReference type="EMBL" id="SMAF01000009">
    <property type="protein sequence ID" value="TCS98155.1"/>
    <property type="molecule type" value="Genomic_DNA"/>
</dbReference>
<evidence type="ECO:0000313" key="2">
    <source>
        <dbReference type="Proteomes" id="UP000294599"/>
    </source>
</evidence>
<sequence>MCSPPPTVLQLELSTLDRDGFAFIPGARTSALLAGFGALTDWADFADSWNDLHLDSYMADGGRYRRRRHAVFRLERDGKPVRQPHQPHWQDRDYNPLNGGIARWFEPVTAAIGASDSLATILRCGHDWFGRLRPDVPSWKVEVHQFRIEAAGDRPGQPTPEGMHRDGVDYVMVLMIRRQNIARGTTSIHDLSGHELGCFTLAQPFDAALVDDARVMHGVTAVEALDVAAPAFRDVLVVTFKGQGVADAIA</sequence>
<dbReference type="RefSeq" id="WP_123522299.1">
    <property type="nucleotide sequence ID" value="NZ_JBHLWF010000086.1"/>
</dbReference>
<organism evidence="1 2">
    <name type="scientific">Pseudofulvimonas gallinarii</name>
    <dbReference type="NCBI Taxonomy" id="634155"/>
    <lineage>
        <taxon>Bacteria</taxon>
        <taxon>Pseudomonadati</taxon>
        <taxon>Pseudomonadota</taxon>
        <taxon>Gammaproteobacteria</taxon>
        <taxon>Lysobacterales</taxon>
        <taxon>Rhodanobacteraceae</taxon>
        <taxon>Pseudofulvimonas</taxon>
    </lineage>
</organism>
<accession>A0A4R3LFC9</accession>
<dbReference type="InterPro" id="IPR018724">
    <property type="entry name" value="2OG-Fe_dioxygenase"/>
</dbReference>
<comment type="caution">
    <text evidence="1">The sequence shown here is derived from an EMBL/GenBank/DDBJ whole genome shotgun (WGS) entry which is preliminary data.</text>
</comment>
<gene>
    <name evidence="1" type="ORF">EDC25_1097</name>
</gene>
<dbReference type="Gene3D" id="2.60.120.620">
    <property type="entry name" value="q2cbj1_9rhob like domain"/>
    <property type="match status" value="1"/>
</dbReference>
<proteinExistence type="predicted"/>